<dbReference type="Proteomes" id="UP000223907">
    <property type="component" value="Segment"/>
</dbReference>
<keyword evidence="2" id="KW-1185">Reference proteome</keyword>
<sequence length="115" mass="13352">MNPLTADETAELYWACLKSQRNVGLPWEVFKRIPLHLQRISPLERRITWRSPEPGLRLMSTMRVYSAECAADLLTAIEYDILAELAKGYDVAKQNFITALRLYSQHIISLNYYGY</sequence>
<reference evidence="1 2" key="1">
    <citation type="submission" date="2015-07" db="EMBL/GenBank/DDBJ databases">
        <title>Bateriophages against Dickeya spp. of Phalaenopsis orchids.</title>
        <authorList>
            <person name="Dreo T."/>
            <person name="Naglic T."/>
            <person name="Alic S."/>
            <person name="Peterka M."/>
            <person name="Ravnikar M."/>
        </authorList>
    </citation>
    <scope>NUCLEOTIDE SEQUENCE [LARGE SCALE GENOMIC DNA]</scope>
</reference>
<dbReference type="EMBL" id="KT240186">
    <property type="protein sequence ID" value="ALA46472.1"/>
    <property type="molecule type" value="Genomic_DNA"/>
</dbReference>
<evidence type="ECO:0000313" key="1">
    <source>
        <dbReference type="EMBL" id="ALA46472.1"/>
    </source>
</evidence>
<proteinExistence type="predicted"/>
<gene>
    <name evidence="1" type="ORF">BF2512_15</name>
</gene>
<name>A0A219MHJ9_9CAUD</name>
<evidence type="ECO:0000313" key="2">
    <source>
        <dbReference type="Proteomes" id="UP000223907"/>
    </source>
</evidence>
<protein>
    <submittedName>
        <fullName evidence="1">Uncharacterized protein</fullName>
    </submittedName>
</protein>
<accession>A0A219MHJ9</accession>
<organism evidence="1 2">
    <name type="scientific">Dickeya phage BF25/12</name>
    <dbReference type="NCBI Taxonomy" id="1698708"/>
    <lineage>
        <taxon>Viruses</taxon>
        <taxon>Duplodnaviria</taxon>
        <taxon>Heunggongvirae</taxon>
        <taxon>Uroviricota</taxon>
        <taxon>Caudoviricetes</taxon>
        <taxon>Autographivirales</taxon>
        <taxon>Autoscriptoviridae</taxon>
        <taxon>Corkvirinae</taxon>
        <taxon>Stompvirus</taxon>
        <taxon>Stompvirus BF2512</taxon>
    </lineage>
</organism>